<reference evidence="2 3" key="1">
    <citation type="journal article" date="2018" name="Sci. Rep.">
        <title>Comparative genomics provides insights into the lifestyle and reveals functional heterogeneity of dark septate endophytic fungi.</title>
        <authorList>
            <person name="Knapp D.G."/>
            <person name="Nemeth J.B."/>
            <person name="Barry K."/>
            <person name="Hainaut M."/>
            <person name="Henrissat B."/>
            <person name="Johnson J."/>
            <person name="Kuo A."/>
            <person name="Lim J.H.P."/>
            <person name="Lipzen A."/>
            <person name="Nolan M."/>
            <person name="Ohm R.A."/>
            <person name="Tamas L."/>
            <person name="Grigoriev I.V."/>
            <person name="Spatafora J.W."/>
            <person name="Nagy L.G."/>
            <person name="Kovacs G.M."/>
        </authorList>
    </citation>
    <scope>NUCLEOTIDE SEQUENCE [LARGE SCALE GENOMIC DNA]</scope>
    <source>
        <strain evidence="2 3">DSE2036</strain>
    </source>
</reference>
<gene>
    <name evidence="2" type="ORF">DM02DRAFT_651850</name>
</gene>
<dbReference type="Proteomes" id="UP000244855">
    <property type="component" value="Unassembled WGS sequence"/>
</dbReference>
<name>A0A2V1E110_9PLEO</name>
<proteinExistence type="predicted"/>
<evidence type="ECO:0000313" key="3">
    <source>
        <dbReference type="Proteomes" id="UP000244855"/>
    </source>
</evidence>
<keyword evidence="3" id="KW-1185">Reference proteome</keyword>
<evidence type="ECO:0000256" key="1">
    <source>
        <dbReference type="SAM" id="MobiDB-lite"/>
    </source>
</evidence>
<feature type="region of interest" description="Disordered" evidence="1">
    <location>
        <begin position="1"/>
        <end position="38"/>
    </location>
</feature>
<feature type="compositionally biased region" description="Polar residues" evidence="1">
    <location>
        <begin position="1"/>
        <end position="13"/>
    </location>
</feature>
<sequence length="236" mass="26358">MPSPFTSHTTVDSDSPPMGPHIAPGLSPPEPLLGKKPELHSWQRSTTNLTKKTKETKNLSAAAKDWHFSLSAIVTGDPPPPSTGATPEWVGGYTYNGMPAHLIRPRAVYMTFDETYPGPNELKGKRALIVHVAGCYGLLERVYILNGLQGVDVTSADGTEIDYINNNKEGWLEERGVSKTFYDAWEHLRSHYTEYPSRLKDRVFGEDRWLDISFMRAFMAGLPPAGGIYYFEKKNL</sequence>
<evidence type="ECO:0000313" key="2">
    <source>
        <dbReference type="EMBL" id="PVI04248.1"/>
    </source>
</evidence>
<dbReference type="AlphaFoldDB" id="A0A2V1E110"/>
<organism evidence="2 3">
    <name type="scientific">Periconia macrospinosa</name>
    <dbReference type="NCBI Taxonomy" id="97972"/>
    <lineage>
        <taxon>Eukaryota</taxon>
        <taxon>Fungi</taxon>
        <taxon>Dikarya</taxon>
        <taxon>Ascomycota</taxon>
        <taxon>Pezizomycotina</taxon>
        <taxon>Dothideomycetes</taxon>
        <taxon>Pleosporomycetidae</taxon>
        <taxon>Pleosporales</taxon>
        <taxon>Massarineae</taxon>
        <taxon>Periconiaceae</taxon>
        <taxon>Periconia</taxon>
    </lineage>
</organism>
<dbReference type="EMBL" id="KZ805323">
    <property type="protein sequence ID" value="PVI04248.1"/>
    <property type="molecule type" value="Genomic_DNA"/>
</dbReference>
<accession>A0A2V1E110</accession>
<protein>
    <submittedName>
        <fullName evidence="2">Uncharacterized protein</fullName>
    </submittedName>
</protein>